<gene>
    <name evidence="1" type="ORF">LTRI10_LOCUS20050</name>
</gene>
<reference evidence="1 2" key="1">
    <citation type="submission" date="2024-04" db="EMBL/GenBank/DDBJ databases">
        <authorList>
            <person name="Fracassetti M."/>
        </authorList>
    </citation>
    <scope>NUCLEOTIDE SEQUENCE [LARGE SCALE GENOMIC DNA]</scope>
</reference>
<evidence type="ECO:0000313" key="2">
    <source>
        <dbReference type="Proteomes" id="UP001497516"/>
    </source>
</evidence>
<proteinExistence type="predicted"/>
<name>A0AAV2DYR9_9ROSI</name>
<protein>
    <submittedName>
        <fullName evidence="1">Uncharacterized protein</fullName>
    </submittedName>
</protein>
<dbReference type="Proteomes" id="UP001497516">
    <property type="component" value="Chromosome 3"/>
</dbReference>
<organism evidence="1 2">
    <name type="scientific">Linum trigynum</name>
    <dbReference type="NCBI Taxonomy" id="586398"/>
    <lineage>
        <taxon>Eukaryota</taxon>
        <taxon>Viridiplantae</taxon>
        <taxon>Streptophyta</taxon>
        <taxon>Embryophyta</taxon>
        <taxon>Tracheophyta</taxon>
        <taxon>Spermatophyta</taxon>
        <taxon>Magnoliopsida</taxon>
        <taxon>eudicotyledons</taxon>
        <taxon>Gunneridae</taxon>
        <taxon>Pentapetalae</taxon>
        <taxon>rosids</taxon>
        <taxon>fabids</taxon>
        <taxon>Malpighiales</taxon>
        <taxon>Linaceae</taxon>
        <taxon>Linum</taxon>
    </lineage>
</organism>
<accession>A0AAV2DYR9</accession>
<sequence length="139" mass="15458">MLLLPRREIETAAKQRIGSNWIGALLVGSSSDIEKAGREALDYARDLEDIRPQLAPWIQSFPHLRAAKRSASSNVLVPSIAIIGIIQEKAKFDHPHAIGYRLNQRLPPCNSITTLAWVIAIDGSPLTFLGMVYMDGWIR</sequence>
<keyword evidence="2" id="KW-1185">Reference proteome</keyword>
<dbReference type="AlphaFoldDB" id="A0AAV2DYR9"/>
<evidence type="ECO:0000313" key="1">
    <source>
        <dbReference type="EMBL" id="CAL1378475.1"/>
    </source>
</evidence>
<dbReference type="EMBL" id="OZ034816">
    <property type="protein sequence ID" value="CAL1378475.1"/>
    <property type="molecule type" value="Genomic_DNA"/>
</dbReference>